<evidence type="ECO:0000313" key="10">
    <source>
        <dbReference type="Proteomes" id="UP000014136"/>
    </source>
</evidence>
<dbReference type="Gene3D" id="3.40.720.10">
    <property type="entry name" value="Alkaline Phosphatase, subunit A"/>
    <property type="match status" value="1"/>
</dbReference>
<dbReference type="AlphaFoldDB" id="S0J248"/>
<gene>
    <name evidence="9" type="ORF">OMQ_02082</name>
</gene>
<accession>S0J248</accession>
<dbReference type="Pfam" id="PF00884">
    <property type="entry name" value="Sulfatase"/>
    <property type="match status" value="1"/>
</dbReference>
<evidence type="ECO:0000256" key="5">
    <source>
        <dbReference type="ARBA" id="ARBA00022989"/>
    </source>
</evidence>
<keyword evidence="4 7" id="KW-0812">Transmembrane</keyword>
<comment type="subcellular location">
    <subcellularLocation>
        <location evidence="1">Cell membrane</location>
        <topology evidence="1">Multi-pass membrane protein</topology>
    </subcellularLocation>
</comment>
<dbReference type="EMBL" id="AHYT01000010">
    <property type="protein sequence ID" value="EOT26307.1"/>
    <property type="molecule type" value="Genomic_DNA"/>
</dbReference>
<feature type="transmembrane region" description="Helical" evidence="7">
    <location>
        <begin position="199"/>
        <end position="219"/>
    </location>
</feature>
<evidence type="ECO:0000256" key="6">
    <source>
        <dbReference type="ARBA" id="ARBA00023136"/>
    </source>
</evidence>
<feature type="domain" description="Sulfatase N-terminal" evidence="8">
    <location>
        <begin position="257"/>
        <end position="545"/>
    </location>
</feature>
<dbReference type="InterPro" id="IPR050448">
    <property type="entry name" value="OpgB/LTA_synthase_biosynth"/>
</dbReference>
<keyword evidence="10" id="KW-1185">Reference proteome</keyword>
<organism evidence="9 10">
    <name type="scientific">Enterococcus saccharolyticus subsp. saccharolyticus ATCC 43076</name>
    <dbReference type="NCBI Taxonomy" id="1139996"/>
    <lineage>
        <taxon>Bacteria</taxon>
        <taxon>Bacillati</taxon>
        <taxon>Bacillota</taxon>
        <taxon>Bacilli</taxon>
        <taxon>Lactobacillales</taxon>
        <taxon>Enterococcaceae</taxon>
        <taxon>Enterococcus</taxon>
    </lineage>
</organism>
<dbReference type="Proteomes" id="UP000014136">
    <property type="component" value="Unassembled WGS sequence"/>
</dbReference>
<dbReference type="STRING" id="41997.RV16_GL001378"/>
<evidence type="ECO:0000256" key="3">
    <source>
        <dbReference type="ARBA" id="ARBA00022475"/>
    </source>
</evidence>
<keyword evidence="6 7" id="KW-0472">Membrane</keyword>
<dbReference type="PATRIC" id="fig|1139996.3.peg.2046"/>
<evidence type="ECO:0000256" key="4">
    <source>
        <dbReference type="ARBA" id="ARBA00022692"/>
    </source>
</evidence>
<evidence type="ECO:0000259" key="8">
    <source>
        <dbReference type="Pfam" id="PF00884"/>
    </source>
</evidence>
<evidence type="ECO:0000256" key="2">
    <source>
        <dbReference type="ARBA" id="ARBA00004936"/>
    </source>
</evidence>
<dbReference type="SUPFAM" id="SSF53649">
    <property type="entry name" value="Alkaline phosphatase-like"/>
    <property type="match status" value="1"/>
</dbReference>
<feature type="transmembrane region" description="Helical" evidence="7">
    <location>
        <begin position="30"/>
        <end position="51"/>
    </location>
</feature>
<dbReference type="GO" id="GO:0005886">
    <property type="term" value="C:plasma membrane"/>
    <property type="evidence" value="ECO:0007669"/>
    <property type="project" value="UniProtKB-SubCell"/>
</dbReference>
<evidence type="ECO:0000313" key="9">
    <source>
        <dbReference type="EMBL" id="EOT26307.1"/>
    </source>
</evidence>
<protein>
    <recommendedName>
        <fullName evidence="8">Sulfatase N-terminal domain-containing protein</fullName>
    </recommendedName>
</protein>
<name>S0J248_9ENTE</name>
<dbReference type="eggNOG" id="COG1368">
    <property type="taxonomic scope" value="Bacteria"/>
</dbReference>
<dbReference type="OrthoDB" id="9760224at2"/>
<dbReference type="PANTHER" id="PTHR47371:SF3">
    <property type="entry name" value="PHOSPHOGLYCEROL TRANSFERASE I"/>
    <property type="match status" value="1"/>
</dbReference>
<dbReference type="RefSeq" id="WP_016175844.1">
    <property type="nucleotide sequence ID" value="NZ_KE136390.1"/>
</dbReference>
<keyword evidence="3" id="KW-1003">Cell membrane</keyword>
<comment type="pathway">
    <text evidence="2">Cell wall biogenesis; lipoteichoic acid biosynthesis.</text>
</comment>
<feature type="transmembrane region" description="Helical" evidence="7">
    <location>
        <begin position="109"/>
        <end position="130"/>
    </location>
</feature>
<comment type="caution">
    <text evidence="9">The sequence shown here is derived from an EMBL/GenBank/DDBJ whole genome shotgun (WGS) entry which is preliminary data.</text>
</comment>
<feature type="transmembrane region" description="Helical" evidence="7">
    <location>
        <begin position="71"/>
        <end position="89"/>
    </location>
</feature>
<proteinExistence type="predicted"/>
<dbReference type="InterPro" id="IPR000917">
    <property type="entry name" value="Sulfatase_N"/>
</dbReference>
<sequence>MMFINFLLVGTFATLAELRCSSTLHGKNKTFIFLQNTVFINLFSLFLLRFVLQKDHLFLNATYTMTYSVKYVLFAMVIALGFLFMKYQIHHSAHLKECKKPRTKSERRWLIADSVMFLIGWFLLIGTDWFHHFFGSIASEQFMFNFTSPVSGAAHDLLIDVVDTQILLYVTGAVVFLTFLWAPVHVVNKYRTPLPNGRIRKIGGVIAAFLLFISSIYAISTLRLDEVIHSLTSKSSYIEDNYVAPDSVALTFPKEKRNLVHIYLESMENSYLDASLGGNSEHNLLPDLTTLAQEGIHFSENKPFGGPYQTYGSSWTMASIVNMTAGLPIKIATDANAYGKKDYFLPGATTMSDILTTADYNQLLIVGSPADFSGMSTYYQTHGNTQILDYQRAKETQRIPEEYYTWWGFEDQKLFQFAKEELTRLSGSDQPFALTLQTMDTHFPDGYVDPHTPTKYENQYANVVAHSQKQVTDFVRWMQKQPFYKDTTIVLTGDHLSMDKAYFDQFPKDYQRSTFNLILNGATSVKTTKRAFAPFDYFPTILASIGMDIPNHRLGLGTDLTSTVPTLIERDGFKKVHLELAKKSNFYNQELLTSH</sequence>
<feature type="transmembrane region" description="Helical" evidence="7">
    <location>
        <begin position="166"/>
        <end position="187"/>
    </location>
</feature>
<evidence type="ECO:0000256" key="7">
    <source>
        <dbReference type="SAM" id="Phobius"/>
    </source>
</evidence>
<dbReference type="HOGENOM" id="CLU_023986_2_0_9"/>
<reference evidence="9 10" key="1">
    <citation type="submission" date="2013-03" db="EMBL/GenBank/DDBJ databases">
        <title>The Genome Sequence of Enterococcus saccharolyticus ATCC_43076 (Illumina only assembly).</title>
        <authorList>
            <consortium name="The Broad Institute Genomics Platform"/>
            <consortium name="The Broad Institute Genome Sequencing Center for Infectious Disease"/>
            <person name="Earl A."/>
            <person name="Russ C."/>
            <person name="Gilmore M."/>
            <person name="Surin D."/>
            <person name="Walker B."/>
            <person name="Young S."/>
            <person name="Zeng Q."/>
            <person name="Gargeya S."/>
            <person name="Fitzgerald M."/>
            <person name="Haas B."/>
            <person name="Abouelleil A."/>
            <person name="Allen A.W."/>
            <person name="Alvarado L."/>
            <person name="Arachchi H.M."/>
            <person name="Berlin A.M."/>
            <person name="Chapman S.B."/>
            <person name="Gainer-Dewar J."/>
            <person name="Goldberg J."/>
            <person name="Griggs A."/>
            <person name="Gujja S."/>
            <person name="Hansen M."/>
            <person name="Howarth C."/>
            <person name="Imamovic A."/>
            <person name="Ireland A."/>
            <person name="Larimer J."/>
            <person name="McCowan C."/>
            <person name="Murphy C."/>
            <person name="Pearson M."/>
            <person name="Poon T.W."/>
            <person name="Priest M."/>
            <person name="Roberts A."/>
            <person name="Saif S."/>
            <person name="Shea T."/>
            <person name="Sisk P."/>
            <person name="Sykes S."/>
            <person name="Wortman J."/>
            <person name="Nusbaum C."/>
            <person name="Birren B."/>
        </authorList>
    </citation>
    <scope>NUCLEOTIDE SEQUENCE [LARGE SCALE GENOMIC DNA]</scope>
    <source>
        <strain evidence="9 10">ATCC 43076</strain>
    </source>
</reference>
<evidence type="ECO:0000256" key="1">
    <source>
        <dbReference type="ARBA" id="ARBA00004651"/>
    </source>
</evidence>
<dbReference type="InterPro" id="IPR017850">
    <property type="entry name" value="Alkaline_phosphatase_core_sf"/>
</dbReference>
<dbReference type="PANTHER" id="PTHR47371">
    <property type="entry name" value="LIPOTEICHOIC ACID SYNTHASE"/>
    <property type="match status" value="1"/>
</dbReference>
<keyword evidence="5 7" id="KW-1133">Transmembrane helix</keyword>
<dbReference type="CDD" id="cd16015">
    <property type="entry name" value="LTA_synthase"/>
    <property type="match status" value="1"/>
</dbReference>